<evidence type="ECO:0000313" key="1">
    <source>
        <dbReference type="EMBL" id="VAV93680.1"/>
    </source>
</evidence>
<dbReference type="AlphaFoldDB" id="A0A3B0RKK9"/>
<accession>A0A3B0RKK9</accession>
<feature type="non-terminal residue" evidence="1">
    <location>
        <position position="77"/>
    </location>
</feature>
<gene>
    <name evidence="1" type="ORF">MNBD_ALPHA06-1012</name>
</gene>
<protein>
    <submittedName>
        <fullName evidence="1">Uncharacterized protein</fullName>
    </submittedName>
</protein>
<sequence length="77" mass="8584">MSFFPEQPEQMSKRLGLLLERVAGVSVAQPDWQGKLANWIAQHPNRCGKGVGLLAKLKATRAELNPQPYSPVQDEQQ</sequence>
<proteinExistence type="predicted"/>
<name>A0A3B0RKK9_9ZZZZ</name>
<dbReference type="EMBL" id="UOEE01000169">
    <property type="protein sequence ID" value="VAV93680.1"/>
    <property type="molecule type" value="Genomic_DNA"/>
</dbReference>
<reference evidence="1" key="1">
    <citation type="submission" date="2018-06" db="EMBL/GenBank/DDBJ databases">
        <authorList>
            <person name="Zhirakovskaya E."/>
        </authorList>
    </citation>
    <scope>NUCLEOTIDE SEQUENCE</scope>
</reference>
<organism evidence="1">
    <name type="scientific">hydrothermal vent metagenome</name>
    <dbReference type="NCBI Taxonomy" id="652676"/>
    <lineage>
        <taxon>unclassified sequences</taxon>
        <taxon>metagenomes</taxon>
        <taxon>ecological metagenomes</taxon>
    </lineage>
</organism>